<organism evidence="1 2">
    <name type="scientific">Guyanagaster necrorhizus</name>
    <dbReference type="NCBI Taxonomy" id="856835"/>
    <lineage>
        <taxon>Eukaryota</taxon>
        <taxon>Fungi</taxon>
        <taxon>Dikarya</taxon>
        <taxon>Basidiomycota</taxon>
        <taxon>Agaricomycotina</taxon>
        <taxon>Agaricomycetes</taxon>
        <taxon>Agaricomycetidae</taxon>
        <taxon>Agaricales</taxon>
        <taxon>Marasmiineae</taxon>
        <taxon>Physalacriaceae</taxon>
        <taxon>Guyanagaster</taxon>
    </lineage>
</organism>
<comment type="caution">
    <text evidence="1">The sequence shown here is derived from an EMBL/GenBank/DDBJ whole genome shotgun (WGS) entry which is preliminary data.</text>
</comment>
<keyword evidence="2" id="KW-1185">Reference proteome</keyword>
<dbReference type="EMBL" id="MU250569">
    <property type="protein sequence ID" value="KAG7440617.1"/>
    <property type="molecule type" value="Genomic_DNA"/>
</dbReference>
<dbReference type="OrthoDB" id="3106923at2759"/>
<evidence type="ECO:0000313" key="1">
    <source>
        <dbReference type="EMBL" id="KAG7440617.1"/>
    </source>
</evidence>
<sequence length="146" mass="16311">MDILEMTDNVIKALTPVSDENDPGVFESKPLPDDDVMTHVQTGDSQSLLTSHLNRTTSQVFSIDPPTDFIFSMANAAGEERSKQQLKYSQELLGSVFERVSEEIKDTFMSLRNRHLHDGSGPLMDMFTTNGYGLDNDLMSPVGRRL</sequence>
<gene>
    <name evidence="1" type="ORF">BT62DRAFT_578351</name>
</gene>
<dbReference type="GeneID" id="66103774"/>
<evidence type="ECO:0000313" key="2">
    <source>
        <dbReference type="Proteomes" id="UP000812287"/>
    </source>
</evidence>
<name>A0A9P8AN78_9AGAR</name>
<reference evidence="1" key="1">
    <citation type="submission" date="2020-11" db="EMBL/GenBank/DDBJ databases">
        <title>Adaptations for nitrogen fixation in a non-lichenized fungal sporocarp promotes dispersal by wood-feeding termites.</title>
        <authorList>
            <consortium name="DOE Joint Genome Institute"/>
            <person name="Koch R.A."/>
            <person name="Yoon G."/>
            <person name="Arayal U."/>
            <person name="Lail K."/>
            <person name="Amirebrahimi M."/>
            <person name="Labutti K."/>
            <person name="Lipzen A."/>
            <person name="Riley R."/>
            <person name="Barry K."/>
            <person name="Henrissat B."/>
            <person name="Grigoriev I.V."/>
            <person name="Herr J.R."/>
            <person name="Aime M.C."/>
        </authorList>
    </citation>
    <scope>NUCLEOTIDE SEQUENCE</scope>
    <source>
        <strain evidence="1">MCA 3950</strain>
    </source>
</reference>
<dbReference type="RefSeq" id="XP_043034117.1">
    <property type="nucleotide sequence ID" value="XM_043181478.1"/>
</dbReference>
<dbReference type="AlphaFoldDB" id="A0A9P8AN78"/>
<dbReference type="Proteomes" id="UP000812287">
    <property type="component" value="Unassembled WGS sequence"/>
</dbReference>
<accession>A0A9P8AN78</accession>
<protein>
    <submittedName>
        <fullName evidence="1">Uncharacterized protein</fullName>
    </submittedName>
</protein>
<proteinExistence type="predicted"/>